<organism evidence="3 4">
    <name type="scientific">Pristionchus mayeri</name>
    <dbReference type="NCBI Taxonomy" id="1317129"/>
    <lineage>
        <taxon>Eukaryota</taxon>
        <taxon>Metazoa</taxon>
        <taxon>Ecdysozoa</taxon>
        <taxon>Nematoda</taxon>
        <taxon>Chromadorea</taxon>
        <taxon>Rhabditida</taxon>
        <taxon>Rhabditina</taxon>
        <taxon>Diplogasteromorpha</taxon>
        <taxon>Diplogasteroidea</taxon>
        <taxon>Neodiplogasteridae</taxon>
        <taxon>Pristionchus</taxon>
    </lineage>
</organism>
<evidence type="ECO:0000313" key="4">
    <source>
        <dbReference type="Proteomes" id="UP001328107"/>
    </source>
</evidence>
<proteinExistence type="predicted"/>
<dbReference type="PANTHER" id="PTHR22802:SF458">
    <property type="entry name" value="C-TYPE LECTIN DOMAIN-CONTAINING PROTEIN"/>
    <property type="match status" value="1"/>
</dbReference>
<dbReference type="Gene3D" id="3.10.100.10">
    <property type="entry name" value="Mannose-Binding Protein A, subunit A"/>
    <property type="match status" value="1"/>
</dbReference>
<feature type="signal peptide" evidence="1">
    <location>
        <begin position="1"/>
        <end position="27"/>
    </location>
</feature>
<dbReference type="InterPro" id="IPR016187">
    <property type="entry name" value="CTDL_fold"/>
</dbReference>
<sequence>SRMSLMRHGGRSIVALILSCLVTDCVAKAISGSEILDSDAPCTGKWTKLPDGMCYRVSTEPQMNIYDAEMLCRNYGGHLPSISSSEQSDIIQAYLAGKNYQNQIFWIGLYCMWEDRSPEEARPIAKRAWIDGTLYADYSNFLNPDDDTDTCSNPIDNDSFAYNGALKGKWQRQMFNWTMTT</sequence>
<dbReference type="InterPro" id="IPR016186">
    <property type="entry name" value="C-type_lectin-like/link_sf"/>
</dbReference>
<accession>A0AAN5CWC1</accession>
<dbReference type="SMART" id="SM00034">
    <property type="entry name" value="CLECT"/>
    <property type="match status" value="1"/>
</dbReference>
<evidence type="ECO:0000256" key="1">
    <source>
        <dbReference type="SAM" id="SignalP"/>
    </source>
</evidence>
<dbReference type="InterPro" id="IPR051004">
    <property type="entry name" value="DC-SIGN_domain-containing"/>
</dbReference>
<reference evidence="4" key="1">
    <citation type="submission" date="2022-10" db="EMBL/GenBank/DDBJ databases">
        <title>Genome assembly of Pristionchus species.</title>
        <authorList>
            <person name="Yoshida K."/>
            <person name="Sommer R.J."/>
        </authorList>
    </citation>
    <scope>NUCLEOTIDE SEQUENCE [LARGE SCALE GENOMIC DNA]</scope>
    <source>
        <strain evidence="4">RS5460</strain>
    </source>
</reference>
<feature type="domain" description="C-type lectin" evidence="2">
    <location>
        <begin position="50"/>
        <end position="171"/>
    </location>
</feature>
<feature type="chain" id="PRO_5042844385" description="C-type lectin domain-containing protein" evidence="1">
    <location>
        <begin position="28"/>
        <end position="181"/>
    </location>
</feature>
<dbReference type="AlphaFoldDB" id="A0AAN5CWC1"/>
<evidence type="ECO:0000313" key="3">
    <source>
        <dbReference type="EMBL" id="GMR52221.1"/>
    </source>
</evidence>
<dbReference type="CDD" id="cd00037">
    <property type="entry name" value="CLECT"/>
    <property type="match status" value="1"/>
</dbReference>
<comment type="caution">
    <text evidence="3">The sequence shown here is derived from an EMBL/GenBank/DDBJ whole genome shotgun (WGS) entry which is preliminary data.</text>
</comment>
<gene>
    <name evidence="3" type="ORF">PMAYCL1PPCAC_22416</name>
</gene>
<dbReference type="EMBL" id="BTRK01000005">
    <property type="protein sequence ID" value="GMR52221.1"/>
    <property type="molecule type" value="Genomic_DNA"/>
</dbReference>
<dbReference type="Pfam" id="PF00059">
    <property type="entry name" value="Lectin_C"/>
    <property type="match status" value="1"/>
</dbReference>
<keyword evidence="1" id="KW-0732">Signal</keyword>
<feature type="non-terminal residue" evidence="3">
    <location>
        <position position="1"/>
    </location>
</feature>
<protein>
    <recommendedName>
        <fullName evidence="2">C-type lectin domain-containing protein</fullName>
    </recommendedName>
</protein>
<name>A0AAN5CWC1_9BILA</name>
<evidence type="ECO:0000259" key="2">
    <source>
        <dbReference type="PROSITE" id="PS50041"/>
    </source>
</evidence>
<feature type="non-terminal residue" evidence="3">
    <location>
        <position position="181"/>
    </location>
</feature>
<dbReference type="PROSITE" id="PS50041">
    <property type="entry name" value="C_TYPE_LECTIN_2"/>
    <property type="match status" value="1"/>
</dbReference>
<dbReference type="InterPro" id="IPR001304">
    <property type="entry name" value="C-type_lectin-like"/>
</dbReference>
<dbReference type="PANTHER" id="PTHR22802">
    <property type="entry name" value="C-TYPE LECTIN SUPERFAMILY MEMBER"/>
    <property type="match status" value="1"/>
</dbReference>
<dbReference type="Proteomes" id="UP001328107">
    <property type="component" value="Unassembled WGS sequence"/>
</dbReference>
<keyword evidence="4" id="KW-1185">Reference proteome</keyword>
<dbReference type="SUPFAM" id="SSF56436">
    <property type="entry name" value="C-type lectin-like"/>
    <property type="match status" value="1"/>
</dbReference>